<proteinExistence type="predicted"/>
<reference evidence="3" key="1">
    <citation type="submission" date="2017-09" db="EMBL/GenBank/DDBJ databases">
        <authorList>
            <person name="Zhang Y."/>
            <person name="Huang X."/>
            <person name="Liu J."/>
            <person name="Lu L."/>
            <person name="Peng K."/>
        </authorList>
    </citation>
    <scope>NUCLEOTIDE SEQUENCE [LARGE SCALE GENOMIC DNA]</scope>
    <source>
        <strain evidence="3">S-XJ-1</strain>
    </source>
</reference>
<dbReference type="GO" id="GO:0005886">
    <property type="term" value="C:plasma membrane"/>
    <property type="evidence" value="ECO:0007669"/>
    <property type="project" value="TreeGrafter"/>
</dbReference>
<evidence type="ECO:0000313" key="2">
    <source>
        <dbReference type="EMBL" id="PAY22957.1"/>
    </source>
</evidence>
<protein>
    <recommendedName>
        <fullName evidence="1">DUF218 domain-containing protein</fullName>
    </recommendedName>
</protein>
<keyword evidence="3" id="KW-1185">Reference proteome</keyword>
<dbReference type="PANTHER" id="PTHR30336:SF20">
    <property type="entry name" value="DUF218 DOMAIN-CONTAINING PROTEIN"/>
    <property type="match status" value="1"/>
</dbReference>
<dbReference type="InterPro" id="IPR014729">
    <property type="entry name" value="Rossmann-like_a/b/a_fold"/>
</dbReference>
<dbReference type="InterPro" id="IPR003848">
    <property type="entry name" value="DUF218"/>
</dbReference>
<gene>
    <name evidence="2" type="ORF">CEY15_10340</name>
</gene>
<dbReference type="AlphaFoldDB" id="A0A2A2WP29"/>
<evidence type="ECO:0000259" key="1">
    <source>
        <dbReference type="Pfam" id="PF02698"/>
    </source>
</evidence>
<organism evidence="2 3">
    <name type="scientific">Dietzia natronolimnaea</name>
    <dbReference type="NCBI Taxonomy" id="161920"/>
    <lineage>
        <taxon>Bacteria</taxon>
        <taxon>Bacillati</taxon>
        <taxon>Actinomycetota</taxon>
        <taxon>Actinomycetes</taxon>
        <taxon>Mycobacteriales</taxon>
        <taxon>Dietziaceae</taxon>
        <taxon>Dietzia</taxon>
    </lineage>
</organism>
<evidence type="ECO:0000313" key="3">
    <source>
        <dbReference type="Proteomes" id="UP000218810"/>
    </source>
</evidence>
<dbReference type="RefSeq" id="WP_017835630.1">
    <property type="nucleotide sequence ID" value="NZ_NTGA01000018.1"/>
</dbReference>
<feature type="domain" description="DUF218" evidence="1">
    <location>
        <begin position="40"/>
        <end position="171"/>
    </location>
</feature>
<dbReference type="OrthoDB" id="9782395at2"/>
<sequence length="205" mass="21779">MSRAIGWLVVIALLLCLAVPGFVAFRVWQVAREDDRTSADAIVVLGAAQYDGVPTPVFQSRLDHAASLYEQGVAPQIITVGGNQPGDRFTEAGAGRSYLATLGVPPTAILAVETGSNTVGSLDAVALTVGDQGGNSVVLVSDPTHSYRARMMARDAGLDAWTSPTRQGPAVWTRENQILSIIRETGAVLWYQYHRIAGTDVDFPG</sequence>
<dbReference type="Pfam" id="PF02698">
    <property type="entry name" value="DUF218"/>
    <property type="match status" value="1"/>
</dbReference>
<dbReference type="CDD" id="cd06259">
    <property type="entry name" value="YdcF-like"/>
    <property type="match status" value="1"/>
</dbReference>
<name>A0A2A2WP29_9ACTN</name>
<dbReference type="EMBL" id="NTGA01000018">
    <property type="protein sequence ID" value="PAY22957.1"/>
    <property type="molecule type" value="Genomic_DNA"/>
</dbReference>
<dbReference type="Gene3D" id="3.40.50.620">
    <property type="entry name" value="HUPs"/>
    <property type="match status" value="1"/>
</dbReference>
<accession>A0A2A2WP29</accession>
<comment type="caution">
    <text evidence="2">The sequence shown here is derived from an EMBL/GenBank/DDBJ whole genome shotgun (WGS) entry which is preliminary data.</text>
</comment>
<dbReference type="InterPro" id="IPR051599">
    <property type="entry name" value="Cell_Envelope_Assoc"/>
</dbReference>
<dbReference type="Proteomes" id="UP000218810">
    <property type="component" value="Unassembled WGS sequence"/>
</dbReference>
<dbReference type="PANTHER" id="PTHR30336">
    <property type="entry name" value="INNER MEMBRANE PROTEIN, PROBABLE PERMEASE"/>
    <property type="match status" value="1"/>
</dbReference>